<dbReference type="InterPro" id="IPR003140">
    <property type="entry name" value="PLipase/COase/thioEstase"/>
</dbReference>
<reference evidence="4" key="1">
    <citation type="submission" date="2021-11" db="EMBL/GenBank/DDBJ databases">
        <authorList>
            <consortium name="Genoscope - CEA"/>
            <person name="William W."/>
        </authorList>
    </citation>
    <scope>NUCLEOTIDE SEQUENCE</scope>
</reference>
<organism evidence="4 5">
    <name type="scientific">Pelagomonas calceolata</name>
    <dbReference type="NCBI Taxonomy" id="35677"/>
    <lineage>
        <taxon>Eukaryota</taxon>
        <taxon>Sar</taxon>
        <taxon>Stramenopiles</taxon>
        <taxon>Ochrophyta</taxon>
        <taxon>Pelagophyceae</taxon>
        <taxon>Pelagomonadales</taxon>
        <taxon>Pelagomonadaceae</taxon>
        <taxon>Pelagomonas</taxon>
    </lineage>
</organism>
<gene>
    <name evidence="4" type="ORF">PECAL_2P31080</name>
</gene>
<dbReference type="Gene3D" id="3.40.50.1820">
    <property type="entry name" value="alpha/beta hydrolase"/>
    <property type="match status" value="1"/>
</dbReference>
<protein>
    <recommendedName>
        <fullName evidence="3">Phospholipase/carboxylesterase/thioesterase domain-containing protein</fullName>
    </recommendedName>
</protein>
<dbReference type="InterPro" id="IPR029058">
    <property type="entry name" value="AB_hydrolase_fold"/>
</dbReference>
<dbReference type="Pfam" id="PF02230">
    <property type="entry name" value="Abhydrolase_2"/>
    <property type="match status" value="1"/>
</dbReference>
<dbReference type="PANTHER" id="PTHR10655:SF17">
    <property type="entry name" value="LYSOPHOSPHOLIPASE-LIKE PROTEIN 1"/>
    <property type="match status" value="1"/>
</dbReference>
<dbReference type="AlphaFoldDB" id="A0A8J2SLI5"/>
<dbReference type="InterPro" id="IPR050565">
    <property type="entry name" value="LYPA1-2/EST-like"/>
</dbReference>
<keyword evidence="5" id="KW-1185">Reference proteome</keyword>
<dbReference type="EMBL" id="CAKKNE010000002">
    <property type="protein sequence ID" value="CAH0369961.1"/>
    <property type="molecule type" value="Genomic_DNA"/>
</dbReference>
<accession>A0A8J2SLI5</accession>
<dbReference type="OrthoDB" id="2418081at2759"/>
<evidence type="ECO:0000256" key="2">
    <source>
        <dbReference type="ARBA" id="ARBA00022801"/>
    </source>
</evidence>
<evidence type="ECO:0000313" key="4">
    <source>
        <dbReference type="EMBL" id="CAH0369961.1"/>
    </source>
</evidence>
<comment type="similarity">
    <text evidence="1">Belongs to the AB hydrolase superfamily. AB hydrolase 2 family.</text>
</comment>
<evidence type="ECO:0000259" key="3">
    <source>
        <dbReference type="Pfam" id="PF02230"/>
    </source>
</evidence>
<sequence>MANNNHKSKELFPETNAFFRGLFTTAKPEPPKTVRELRRAISASGLRHADCVERSELEKRYTDAVIAARDAPGKEGLEVEQTLVRAGAATLEVIDGLRCLCVGAAAPELVVVLYHGYGAHGVEFAALAALLCERLLPRRLQVVLPQCPSGESWFELDVTKYLYAVTMGEAAKARVVRATPNGVPEMRCRQRQFLQTLRRRAGVAPSQICLAGFSQGAMVAVDLALDAPEPCAGVVALSGFVMCVEDWARKLQGKKGLRVLQLHGLEDRTIPYYTAPWLRDLLQTNGARVTFLPQACSHECGPASASAILAFLAGLF</sequence>
<dbReference type="PANTHER" id="PTHR10655">
    <property type="entry name" value="LYSOPHOSPHOLIPASE-RELATED"/>
    <property type="match status" value="1"/>
</dbReference>
<comment type="caution">
    <text evidence="4">The sequence shown here is derived from an EMBL/GenBank/DDBJ whole genome shotgun (WGS) entry which is preliminary data.</text>
</comment>
<proteinExistence type="inferred from homology"/>
<feature type="domain" description="Phospholipase/carboxylesterase/thioesterase" evidence="3">
    <location>
        <begin position="107"/>
        <end position="312"/>
    </location>
</feature>
<dbReference type="SUPFAM" id="SSF53474">
    <property type="entry name" value="alpha/beta-Hydrolases"/>
    <property type="match status" value="1"/>
</dbReference>
<evidence type="ECO:0000313" key="5">
    <source>
        <dbReference type="Proteomes" id="UP000789595"/>
    </source>
</evidence>
<evidence type="ECO:0000256" key="1">
    <source>
        <dbReference type="ARBA" id="ARBA00006499"/>
    </source>
</evidence>
<dbReference type="Proteomes" id="UP000789595">
    <property type="component" value="Unassembled WGS sequence"/>
</dbReference>
<dbReference type="GO" id="GO:0016787">
    <property type="term" value="F:hydrolase activity"/>
    <property type="evidence" value="ECO:0007669"/>
    <property type="project" value="UniProtKB-KW"/>
</dbReference>
<keyword evidence="2" id="KW-0378">Hydrolase</keyword>
<name>A0A8J2SLI5_9STRA</name>